<comment type="caution">
    <text evidence="2">The sequence shown here is derived from an EMBL/GenBank/DDBJ whole genome shotgun (WGS) entry which is preliminary data.</text>
</comment>
<dbReference type="InterPro" id="IPR005183">
    <property type="entry name" value="DUF305_CopM-like"/>
</dbReference>
<dbReference type="Proteomes" id="UP001602119">
    <property type="component" value="Unassembled WGS sequence"/>
</dbReference>
<sequence>MRRIYLLAGVAVALLAATVVWGALMRPGAPPDTSPEAGFARDMQVHHAQAVRMSMIVRDRTRDEETRRLAYDIALTQQQQIGQMYAWLETWGLPQTSSGRPMAWMKGRHHVEMIAKPEQPTPESPPMPGMATSRQLKELEQASGRDAEVRFLRLMIAHHQAGVQMAEAALSLSDDPQVRRMATSIVAAQQSEIDLMERMLVARGEAERTQ</sequence>
<accession>A0ABW6UX01</accession>
<keyword evidence="3" id="KW-1185">Reference proteome</keyword>
<dbReference type="EMBL" id="JBIAXI010000001">
    <property type="protein sequence ID" value="MFF4771550.1"/>
    <property type="molecule type" value="Genomic_DNA"/>
</dbReference>
<reference evidence="2 3" key="1">
    <citation type="submission" date="2024-10" db="EMBL/GenBank/DDBJ databases">
        <title>The Natural Products Discovery Center: Release of the First 8490 Sequenced Strains for Exploring Actinobacteria Biosynthetic Diversity.</title>
        <authorList>
            <person name="Kalkreuter E."/>
            <person name="Kautsar S.A."/>
            <person name="Yang D."/>
            <person name="Bader C.D."/>
            <person name="Teijaro C.N."/>
            <person name="Fluegel L."/>
            <person name="Davis C.M."/>
            <person name="Simpson J.R."/>
            <person name="Lauterbach L."/>
            <person name="Steele A.D."/>
            <person name="Gui C."/>
            <person name="Meng S."/>
            <person name="Li G."/>
            <person name="Viehrig K."/>
            <person name="Ye F."/>
            <person name="Su P."/>
            <person name="Kiefer A.F."/>
            <person name="Nichols A."/>
            <person name="Cepeda A.J."/>
            <person name="Yan W."/>
            <person name="Fan B."/>
            <person name="Jiang Y."/>
            <person name="Adhikari A."/>
            <person name="Zheng C.-J."/>
            <person name="Schuster L."/>
            <person name="Cowan T.M."/>
            <person name="Smanski M.J."/>
            <person name="Chevrette M.G."/>
            <person name="De Carvalho L.P.S."/>
            <person name="Shen B."/>
        </authorList>
    </citation>
    <scope>NUCLEOTIDE SEQUENCE [LARGE SCALE GENOMIC DNA]</scope>
    <source>
        <strain evidence="2 3">NPDC001281</strain>
    </source>
</reference>
<evidence type="ECO:0000313" key="3">
    <source>
        <dbReference type="Proteomes" id="UP001602119"/>
    </source>
</evidence>
<dbReference type="PANTHER" id="PTHR36933:SF1">
    <property type="entry name" value="SLL0788 PROTEIN"/>
    <property type="match status" value="1"/>
</dbReference>
<dbReference type="PANTHER" id="PTHR36933">
    <property type="entry name" value="SLL0788 PROTEIN"/>
    <property type="match status" value="1"/>
</dbReference>
<name>A0ABW6UX01_MICFU</name>
<proteinExistence type="predicted"/>
<organism evidence="2 3">
    <name type="scientific">Microtetraspora fusca</name>
    <dbReference type="NCBI Taxonomy" id="1997"/>
    <lineage>
        <taxon>Bacteria</taxon>
        <taxon>Bacillati</taxon>
        <taxon>Actinomycetota</taxon>
        <taxon>Actinomycetes</taxon>
        <taxon>Streptosporangiales</taxon>
        <taxon>Streptosporangiaceae</taxon>
        <taxon>Microtetraspora</taxon>
    </lineage>
</organism>
<gene>
    <name evidence="2" type="ORF">ACFY05_01675</name>
</gene>
<dbReference type="RefSeq" id="WP_387340159.1">
    <property type="nucleotide sequence ID" value="NZ_JBIAXI010000001.1"/>
</dbReference>
<evidence type="ECO:0000259" key="1">
    <source>
        <dbReference type="Pfam" id="PF03713"/>
    </source>
</evidence>
<evidence type="ECO:0000313" key="2">
    <source>
        <dbReference type="EMBL" id="MFF4771550.1"/>
    </source>
</evidence>
<dbReference type="Gene3D" id="1.20.1260.10">
    <property type="match status" value="1"/>
</dbReference>
<dbReference type="Pfam" id="PF03713">
    <property type="entry name" value="DUF305"/>
    <property type="match status" value="1"/>
</dbReference>
<protein>
    <submittedName>
        <fullName evidence="2">DUF305 domain-containing protein</fullName>
    </submittedName>
</protein>
<feature type="domain" description="DUF305" evidence="1">
    <location>
        <begin position="36"/>
        <end position="200"/>
    </location>
</feature>
<dbReference type="InterPro" id="IPR012347">
    <property type="entry name" value="Ferritin-like"/>
</dbReference>